<feature type="transmembrane region" description="Helical" evidence="2">
    <location>
        <begin position="54"/>
        <end position="73"/>
    </location>
</feature>
<evidence type="ECO:0000313" key="3">
    <source>
        <dbReference type="EMBL" id="PMD20558.1"/>
    </source>
</evidence>
<protein>
    <submittedName>
        <fullName evidence="3">Uncharacterized protein</fullName>
    </submittedName>
</protein>
<dbReference type="EMBL" id="KZ613484">
    <property type="protein sequence ID" value="PMD20558.1"/>
    <property type="molecule type" value="Genomic_DNA"/>
</dbReference>
<name>A0A2J6Q2Q5_9HELO</name>
<accession>A0A2J6Q2Q5</accession>
<dbReference type="OrthoDB" id="196103at2759"/>
<gene>
    <name evidence="3" type="ORF">NA56DRAFT_169510</name>
</gene>
<feature type="region of interest" description="Disordered" evidence="1">
    <location>
        <begin position="112"/>
        <end position="138"/>
    </location>
</feature>
<keyword evidence="2" id="KW-1133">Transmembrane helix</keyword>
<evidence type="ECO:0000256" key="1">
    <source>
        <dbReference type="SAM" id="MobiDB-lite"/>
    </source>
</evidence>
<evidence type="ECO:0000313" key="4">
    <source>
        <dbReference type="Proteomes" id="UP000235672"/>
    </source>
</evidence>
<evidence type="ECO:0000256" key="2">
    <source>
        <dbReference type="SAM" id="Phobius"/>
    </source>
</evidence>
<feature type="compositionally biased region" description="Polar residues" evidence="1">
    <location>
        <begin position="128"/>
        <end position="138"/>
    </location>
</feature>
<proteinExistence type="predicted"/>
<dbReference type="Proteomes" id="UP000235672">
    <property type="component" value="Unassembled WGS sequence"/>
</dbReference>
<feature type="transmembrane region" description="Helical" evidence="2">
    <location>
        <begin position="12"/>
        <end position="34"/>
    </location>
</feature>
<dbReference type="SUPFAM" id="SSF103473">
    <property type="entry name" value="MFS general substrate transporter"/>
    <property type="match status" value="1"/>
</dbReference>
<reference evidence="3 4" key="1">
    <citation type="submission" date="2016-05" db="EMBL/GenBank/DDBJ databases">
        <title>A degradative enzymes factory behind the ericoid mycorrhizal symbiosis.</title>
        <authorList>
            <consortium name="DOE Joint Genome Institute"/>
            <person name="Martino E."/>
            <person name="Morin E."/>
            <person name="Grelet G."/>
            <person name="Kuo A."/>
            <person name="Kohler A."/>
            <person name="Daghino S."/>
            <person name="Barry K."/>
            <person name="Choi C."/>
            <person name="Cichocki N."/>
            <person name="Clum A."/>
            <person name="Copeland A."/>
            <person name="Hainaut M."/>
            <person name="Haridas S."/>
            <person name="Labutti K."/>
            <person name="Lindquist E."/>
            <person name="Lipzen A."/>
            <person name="Khouja H.-R."/>
            <person name="Murat C."/>
            <person name="Ohm R."/>
            <person name="Olson A."/>
            <person name="Spatafora J."/>
            <person name="Veneault-Fourrey C."/>
            <person name="Henrissat B."/>
            <person name="Grigoriev I."/>
            <person name="Martin F."/>
            <person name="Perotto S."/>
        </authorList>
    </citation>
    <scope>NUCLEOTIDE SEQUENCE [LARGE SCALE GENOMIC DNA]</scope>
    <source>
        <strain evidence="3 4">UAMH 7357</strain>
    </source>
</reference>
<organism evidence="3 4">
    <name type="scientific">Hyaloscypha hepaticicola</name>
    <dbReference type="NCBI Taxonomy" id="2082293"/>
    <lineage>
        <taxon>Eukaryota</taxon>
        <taxon>Fungi</taxon>
        <taxon>Dikarya</taxon>
        <taxon>Ascomycota</taxon>
        <taxon>Pezizomycotina</taxon>
        <taxon>Leotiomycetes</taxon>
        <taxon>Helotiales</taxon>
        <taxon>Hyaloscyphaceae</taxon>
        <taxon>Hyaloscypha</taxon>
    </lineage>
</organism>
<dbReference type="AlphaFoldDB" id="A0A2J6Q2Q5"/>
<sequence>MSAREEKVPVEWYRSTIFCAFLVAGTAFTCPSIFGALNGLGAGGGASPNISNTANAMVFGMLTVGSLFVGAIVNRITPKWALLIGTLGCTPYAAGLYCIDKFDTFSFSTSYKPAPKETKPTGKVSATPLLNSTQNKVS</sequence>
<keyword evidence="2" id="KW-0812">Transmembrane</keyword>
<dbReference type="InterPro" id="IPR036259">
    <property type="entry name" value="MFS_trans_sf"/>
</dbReference>
<keyword evidence="4" id="KW-1185">Reference proteome</keyword>
<keyword evidence="2" id="KW-0472">Membrane</keyword>